<dbReference type="EC" id="3.1.1.-" evidence="3"/>
<dbReference type="RefSeq" id="WP_077834775.1">
    <property type="nucleotide sequence ID" value="NZ_CP096984.1"/>
</dbReference>
<dbReference type="STRING" id="84029.CROST_11910"/>
<accession>A0A1S8LYY7</accession>
<proteinExistence type="inferred from homology"/>
<sequence>MGVIVETKYGKVEGFEENGINKWFGVPYAKAPVGELRFKRAVESTPWTGICQAKKQGNIPYQFNNLEIKDYESEDCLYMNIWAKAVGKNMPVFVWIYGGSYAFGSCSDPTYDGTNFAKEGVVYVAFNYRLGAFGFYDFTMYDKSFHSNCGLSDQIMALRWIKENIEAFGGDKDNITIAGESAGGAAIINLLASPKTKGLFNKAIAESPSVGCALSHNTAKLNTDICLEKLGIKANEVYKLKTIEPLDMKKGILIVRDEIVKRYPGMYVQGVVIDDLLPDFPWKLMEKGSAEGVKLIIGTNHNEGTLFVNSGYSMFPKGFKDIEEMLRNNDYIDKLPEIYKLYDKFEGEMSKLQEILKDKAFLVDSIKVAEIQSVKNDTYMYRFDYVPKGAEIGGYGAAHAIEVPIALNTKIEGFLAVFWKGVPENIIEKLKNNINGAWLNFVKTGNPNGNLPIEWKKYDSKNRSTFIFDEINSIENNPAKEVYDFWKDMEFYRNL</sequence>
<geneLocation type="plasmid" evidence="4 5">
    <name>p330</name>
</geneLocation>
<name>A0A1S8LYY7_9CLOT</name>
<dbReference type="SUPFAM" id="SSF53474">
    <property type="entry name" value="alpha/beta-Hydrolases"/>
    <property type="match status" value="1"/>
</dbReference>
<evidence type="ECO:0000313" key="4">
    <source>
        <dbReference type="EMBL" id="URZ13805.1"/>
    </source>
</evidence>
<evidence type="ECO:0000256" key="2">
    <source>
        <dbReference type="ARBA" id="ARBA00022801"/>
    </source>
</evidence>
<dbReference type="PANTHER" id="PTHR11559">
    <property type="entry name" value="CARBOXYLESTERASE"/>
    <property type="match status" value="1"/>
</dbReference>
<organism evidence="4 5">
    <name type="scientific">Clostridium felsineum</name>
    <dbReference type="NCBI Taxonomy" id="36839"/>
    <lineage>
        <taxon>Bacteria</taxon>
        <taxon>Bacillati</taxon>
        <taxon>Bacillota</taxon>
        <taxon>Clostridia</taxon>
        <taxon>Eubacteriales</taxon>
        <taxon>Clostridiaceae</taxon>
        <taxon>Clostridium</taxon>
    </lineage>
</organism>
<dbReference type="PROSITE" id="PS00122">
    <property type="entry name" value="CARBOXYLESTERASE_B_1"/>
    <property type="match status" value="1"/>
</dbReference>
<dbReference type="Pfam" id="PF00135">
    <property type="entry name" value="COesterase"/>
    <property type="match status" value="1"/>
</dbReference>
<dbReference type="KEGG" id="crw:CROST_045830"/>
<evidence type="ECO:0000256" key="3">
    <source>
        <dbReference type="RuleBase" id="RU361235"/>
    </source>
</evidence>
<keyword evidence="2 3" id="KW-0378">Hydrolase</keyword>
<gene>
    <name evidence="4" type="primary">pnbA_2</name>
    <name evidence="4" type="ORF">CROST_045830</name>
</gene>
<evidence type="ECO:0000256" key="1">
    <source>
        <dbReference type="ARBA" id="ARBA00005964"/>
    </source>
</evidence>
<evidence type="ECO:0000313" key="5">
    <source>
        <dbReference type="Proteomes" id="UP000190951"/>
    </source>
</evidence>
<dbReference type="GO" id="GO:0016787">
    <property type="term" value="F:hydrolase activity"/>
    <property type="evidence" value="ECO:0007669"/>
    <property type="project" value="UniProtKB-KW"/>
</dbReference>
<reference evidence="4 5" key="1">
    <citation type="submission" date="2022-04" db="EMBL/GenBank/DDBJ databases">
        <title>Genome sequence of C. roseum typestrain.</title>
        <authorList>
            <person name="Poehlein A."/>
            <person name="Schoch T."/>
            <person name="Duerre P."/>
            <person name="Daniel R."/>
        </authorList>
    </citation>
    <scope>NUCLEOTIDE SEQUENCE [LARGE SCALE GENOMIC DNA]</scope>
    <source>
        <strain evidence="4 5">DSM 7320</strain>
        <plasmid evidence="4 5">p330</plasmid>
    </source>
</reference>
<dbReference type="Gene3D" id="3.40.50.1820">
    <property type="entry name" value="alpha/beta hydrolase"/>
    <property type="match status" value="1"/>
</dbReference>
<dbReference type="AlphaFoldDB" id="A0A1S8LYY7"/>
<dbReference type="EMBL" id="CP096984">
    <property type="protein sequence ID" value="URZ13805.1"/>
    <property type="molecule type" value="Genomic_DNA"/>
</dbReference>
<keyword evidence="4" id="KW-0614">Plasmid</keyword>
<keyword evidence="5" id="KW-1185">Reference proteome</keyword>
<comment type="similarity">
    <text evidence="1 3">Belongs to the type-B carboxylesterase/lipase family.</text>
</comment>
<dbReference type="InterPro" id="IPR002018">
    <property type="entry name" value="CarbesteraseB"/>
</dbReference>
<dbReference type="InterPro" id="IPR050309">
    <property type="entry name" value="Type-B_Carboxylest/Lipase"/>
</dbReference>
<dbReference type="InterPro" id="IPR029058">
    <property type="entry name" value="AB_hydrolase_fold"/>
</dbReference>
<protein>
    <recommendedName>
        <fullName evidence="3">Carboxylic ester hydrolase</fullName>
        <ecNumber evidence="3">3.1.1.-</ecNumber>
    </recommendedName>
</protein>
<dbReference type="Proteomes" id="UP000190951">
    <property type="component" value="Plasmid p330"/>
</dbReference>
<dbReference type="InterPro" id="IPR019826">
    <property type="entry name" value="Carboxylesterase_B_AS"/>
</dbReference>